<dbReference type="EMBL" id="LRBS01000125">
    <property type="protein sequence ID" value="OII71030.1"/>
    <property type="molecule type" value="Genomic_DNA"/>
</dbReference>
<evidence type="ECO:0000256" key="2">
    <source>
        <dbReference type="ARBA" id="ARBA00023145"/>
    </source>
</evidence>
<keyword evidence="5" id="KW-0812">Transmembrane</keyword>
<keyword evidence="3" id="KW-1015">Disulfide bond</keyword>
<dbReference type="SMART" id="SM00645">
    <property type="entry name" value="Pept_C1"/>
    <property type="match status" value="1"/>
</dbReference>
<dbReference type="GeneID" id="92366054"/>
<evidence type="ECO:0000256" key="5">
    <source>
        <dbReference type="SAM" id="Phobius"/>
    </source>
</evidence>
<dbReference type="InterPro" id="IPR038765">
    <property type="entry name" value="Papain-like_cys_pep_sf"/>
</dbReference>
<dbReference type="InterPro" id="IPR025661">
    <property type="entry name" value="Pept_asp_AS"/>
</dbReference>
<protein>
    <submittedName>
        <fullName evidence="8">Papain family cysteine protease</fullName>
    </submittedName>
</protein>
<keyword evidence="8" id="KW-0378">Hydrolase</keyword>
<gene>
    <name evidence="8" type="ORF">cand_018690</name>
</gene>
<dbReference type="PANTHER" id="PTHR12411">
    <property type="entry name" value="CYSTEINE PROTEASE FAMILY C1-RELATED"/>
    <property type="match status" value="1"/>
</dbReference>
<feature type="domain" description="Peptidase C1A papain C-terminal" evidence="6">
    <location>
        <begin position="175"/>
        <end position="395"/>
    </location>
</feature>
<dbReference type="VEuPathDB" id="CryptoDB:cand_018690"/>
<dbReference type="Gene3D" id="3.90.70.10">
    <property type="entry name" value="Cysteine proteinases"/>
    <property type="match status" value="1"/>
</dbReference>
<dbReference type="FunFam" id="3.90.70.10:FF:000332">
    <property type="entry name" value="Cathepsin L1"/>
    <property type="match status" value="1"/>
</dbReference>
<dbReference type="GO" id="GO:0006508">
    <property type="term" value="P:proteolysis"/>
    <property type="evidence" value="ECO:0007669"/>
    <property type="project" value="UniProtKB-KW"/>
</dbReference>
<dbReference type="InterPro" id="IPR013201">
    <property type="entry name" value="Prot_inhib_I29"/>
</dbReference>
<dbReference type="SMART" id="SM00848">
    <property type="entry name" value="Inhibitor_I29"/>
    <property type="match status" value="1"/>
</dbReference>
<dbReference type="Proteomes" id="UP000186804">
    <property type="component" value="Unassembled WGS sequence"/>
</dbReference>
<dbReference type="OrthoDB" id="190265at2759"/>
<dbReference type="SUPFAM" id="SSF54001">
    <property type="entry name" value="Cysteine proteinases"/>
    <property type="match status" value="1"/>
</dbReference>
<dbReference type="GO" id="GO:0008234">
    <property type="term" value="F:cysteine-type peptidase activity"/>
    <property type="evidence" value="ECO:0007669"/>
    <property type="project" value="InterPro"/>
</dbReference>
<evidence type="ECO:0000256" key="4">
    <source>
        <dbReference type="ARBA" id="ARBA00023180"/>
    </source>
</evidence>
<evidence type="ECO:0000313" key="8">
    <source>
        <dbReference type="EMBL" id="OII71030.1"/>
    </source>
</evidence>
<sequence>MEIRDSIEENQGYLSGPYIALLTGTNQQPEPNKKIQKIFLITLLTIVLILVISVYWVVFNSNKHDIDDSDTDNSMYPSEQEFKNQFEDFKRKYKKEYSNLTEERYRYSIFRRNMNFIKMSNNQGFSYVLEMNEYGDLTHEEFMHNFMGYHPQHKNKRFSDSHNILSSDKMENISPPRFVNWVDAGCVNPVRDQRYCGSCWAFSVVTSLESAVCAQKNEKLVKLSEQQFVDCTRNNGNFGCDGGSLDLAFQYVMEHQYLCTEEEYPYIANEKSCKFSNCRNPIRYILDSYRNVVPNNVNALKVAVAKYGPISVAIQANQAPFQFYKKGVFDAPCGTDINHAVVLVGYDLDISSGKEYWLVRNSWGENWGENGYIKLAIQAGKKGTCGILMEPIYPVLKK</sequence>
<comment type="caution">
    <text evidence="8">The sequence shown here is derived from an EMBL/GenBank/DDBJ whole genome shotgun (WGS) entry which is preliminary data.</text>
</comment>
<comment type="similarity">
    <text evidence="1">Belongs to the peptidase C1 family.</text>
</comment>
<dbReference type="InterPro" id="IPR025660">
    <property type="entry name" value="Pept_his_AS"/>
</dbReference>
<feature type="transmembrane region" description="Helical" evidence="5">
    <location>
        <begin position="38"/>
        <end position="58"/>
    </location>
</feature>
<dbReference type="RefSeq" id="XP_067066399.1">
    <property type="nucleotide sequence ID" value="XM_067212102.1"/>
</dbReference>
<evidence type="ECO:0000259" key="7">
    <source>
        <dbReference type="SMART" id="SM00848"/>
    </source>
</evidence>
<evidence type="ECO:0000256" key="3">
    <source>
        <dbReference type="ARBA" id="ARBA00023157"/>
    </source>
</evidence>
<keyword evidence="8" id="KW-0645">Protease</keyword>
<reference evidence="8 9" key="1">
    <citation type="submission" date="2016-10" db="EMBL/GenBank/DDBJ databases">
        <title>Reductive evolution of mitochondrial metabolism and differential evolution of invasion-related proteins in Cryptosporidium.</title>
        <authorList>
            <person name="Liu S."/>
            <person name="Roellig D.M."/>
            <person name="Guo Y."/>
            <person name="Li N."/>
            <person name="Frace M.A."/>
            <person name="Tang K."/>
            <person name="Zhang L."/>
            <person name="Feng Y."/>
            <person name="Xiao L."/>
        </authorList>
    </citation>
    <scope>NUCLEOTIDE SEQUENCE [LARGE SCALE GENOMIC DNA]</scope>
    <source>
        <strain evidence="8">30847</strain>
    </source>
</reference>
<feature type="domain" description="Cathepsin propeptide inhibitor" evidence="7">
    <location>
        <begin position="86"/>
        <end position="142"/>
    </location>
</feature>
<evidence type="ECO:0000313" key="9">
    <source>
        <dbReference type="Proteomes" id="UP000186804"/>
    </source>
</evidence>
<dbReference type="CDD" id="cd02248">
    <property type="entry name" value="Peptidase_C1A"/>
    <property type="match status" value="1"/>
</dbReference>
<keyword evidence="5" id="KW-1133">Transmembrane helix</keyword>
<dbReference type="AlphaFoldDB" id="A0A1J4M9Y4"/>
<name>A0A1J4M9Y4_9CRYT</name>
<keyword evidence="2" id="KW-0865">Zymogen</keyword>
<dbReference type="PROSITE" id="PS00640">
    <property type="entry name" value="THIOL_PROTEASE_ASN"/>
    <property type="match status" value="1"/>
</dbReference>
<keyword evidence="5" id="KW-0472">Membrane</keyword>
<dbReference type="PROSITE" id="PS00139">
    <property type="entry name" value="THIOL_PROTEASE_CYS"/>
    <property type="match status" value="1"/>
</dbReference>
<organism evidence="8 9">
    <name type="scientific">Cryptosporidium andersoni</name>
    <dbReference type="NCBI Taxonomy" id="117008"/>
    <lineage>
        <taxon>Eukaryota</taxon>
        <taxon>Sar</taxon>
        <taxon>Alveolata</taxon>
        <taxon>Apicomplexa</taxon>
        <taxon>Conoidasida</taxon>
        <taxon>Coccidia</taxon>
        <taxon>Eucoccidiorida</taxon>
        <taxon>Eimeriorina</taxon>
        <taxon>Cryptosporidiidae</taxon>
        <taxon>Cryptosporidium</taxon>
    </lineage>
</organism>
<dbReference type="Pfam" id="PF08246">
    <property type="entry name" value="Inhibitor_I29"/>
    <property type="match status" value="1"/>
</dbReference>
<dbReference type="PROSITE" id="PS00639">
    <property type="entry name" value="THIOL_PROTEASE_HIS"/>
    <property type="match status" value="1"/>
</dbReference>
<keyword evidence="4" id="KW-0325">Glycoprotein</keyword>
<dbReference type="InterPro" id="IPR013128">
    <property type="entry name" value="Peptidase_C1A"/>
</dbReference>
<accession>A0A1J4M9Y4</accession>
<keyword evidence="9" id="KW-1185">Reference proteome</keyword>
<dbReference type="InterPro" id="IPR039417">
    <property type="entry name" value="Peptidase_C1A_papain-like"/>
</dbReference>
<proteinExistence type="inferred from homology"/>
<evidence type="ECO:0000256" key="1">
    <source>
        <dbReference type="ARBA" id="ARBA00008455"/>
    </source>
</evidence>
<evidence type="ECO:0000259" key="6">
    <source>
        <dbReference type="SMART" id="SM00645"/>
    </source>
</evidence>
<dbReference type="PRINTS" id="PR00705">
    <property type="entry name" value="PAPAIN"/>
</dbReference>
<dbReference type="Pfam" id="PF00112">
    <property type="entry name" value="Peptidase_C1"/>
    <property type="match status" value="1"/>
</dbReference>
<dbReference type="InterPro" id="IPR000668">
    <property type="entry name" value="Peptidase_C1A_C"/>
</dbReference>
<dbReference type="InterPro" id="IPR000169">
    <property type="entry name" value="Pept_cys_AS"/>
</dbReference>